<dbReference type="EMBL" id="UOFO01000009">
    <property type="protein sequence ID" value="VAW83569.1"/>
    <property type="molecule type" value="Genomic_DNA"/>
</dbReference>
<name>A0A3B0ZBD5_9ZZZZ</name>
<accession>A0A3B0ZBD5</accession>
<evidence type="ECO:0000313" key="1">
    <source>
        <dbReference type="EMBL" id="VAW83569.1"/>
    </source>
</evidence>
<protein>
    <submittedName>
        <fullName evidence="1">Uncharacterized protein</fullName>
    </submittedName>
</protein>
<organism evidence="1">
    <name type="scientific">hydrothermal vent metagenome</name>
    <dbReference type="NCBI Taxonomy" id="652676"/>
    <lineage>
        <taxon>unclassified sequences</taxon>
        <taxon>metagenomes</taxon>
        <taxon>ecological metagenomes</taxon>
    </lineage>
</organism>
<sequence length="35" mass="3658">ALASEKSGDLAGKKTEGCVESNYADTLALTKYLPI</sequence>
<gene>
    <name evidence="1" type="ORF">MNBD_GAMMA16-984</name>
</gene>
<feature type="non-terminal residue" evidence="1">
    <location>
        <position position="1"/>
    </location>
</feature>
<dbReference type="AlphaFoldDB" id="A0A3B0ZBD5"/>
<reference evidence="1" key="1">
    <citation type="submission" date="2018-06" db="EMBL/GenBank/DDBJ databases">
        <authorList>
            <person name="Zhirakovskaya E."/>
        </authorList>
    </citation>
    <scope>NUCLEOTIDE SEQUENCE</scope>
</reference>
<proteinExistence type="predicted"/>